<accession>A0ABP7N787</accession>
<comment type="caution">
    <text evidence="1">The sequence shown here is derived from an EMBL/GenBank/DDBJ whole genome shotgun (WGS) entry which is preliminary data.</text>
</comment>
<keyword evidence="1" id="KW-0648">Protein biosynthesis</keyword>
<keyword evidence="2" id="KW-1185">Reference proteome</keyword>
<evidence type="ECO:0000313" key="1">
    <source>
        <dbReference type="EMBL" id="GAA3937160.1"/>
    </source>
</evidence>
<dbReference type="Proteomes" id="UP001501565">
    <property type="component" value="Unassembled WGS sequence"/>
</dbReference>
<sequence>MRKEIHKAEDLVRLFNDCFLESEKTELVGNNPEPEYLPNTARNKELHAILFTRDYFASGLHEISHWCIAGKERRKKIDYGYWYCPDGRTKEQQTLFEQVEVEPQALEWIFAESASFPFRLSFDNLNGSPVDAKGFADRVHKRVMKYLDEGVNQRSAKLISTFLNFYRNEDTIDPTWFDRSKLGYIN</sequence>
<keyword evidence="1" id="KW-0251">Elongation factor</keyword>
<dbReference type="Pfam" id="PF04315">
    <property type="entry name" value="EpmC"/>
    <property type="match status" value="1"/>
</dbReference>
<evidence type="ECO:0000313" key="2">
    <source>
        <dbReference type="Proteomes" id="UP001501565"/>
    </source>
</evidence>
<protein>
    <submittedName>
        <fullName evidence="1">Elongation factor P hydroxylase</fullName>
    </submittedName>
</protein>
<dbReference type="EMBL" id="BAABBN010000012">
    <property type="protein sequence ID" value="GAA3937160.1"/>
    <property type="molecule type" value="Genomic_DNA"/>
</dbReference>
<dbReference type="RefSeq" id="WP_344800095.1">
    <property type="nucleotide sequence ID" value="NZ_BAABBN010000012.1"/>
</dbReference>
<dbReference type="GO" id="GO:0003746">
    <property type="term" value="F:translation elongation factor activity"/>
    <property type="evidence" value="ECO:0007669"/>
    <property type="project" value="UniProtKB-KW"/>
</dbReference>
<name>A0ABP7N787_9GAMM</name>
<reference evidence="2" key="1">
    <citation type="journal article" date="2019" name="Int. J. Syst. Evol. Microbiol.">
        <title>The Global Catalogue of Microorganisms (GCM) 10K type strain sequencing project: providing services to taxonomists for standard genome sequencing and annotation.</title>
        <authorList>
            <consortium name="The Broad Institute Genomics Platform"/>
            <consortium name="The Broad Institute Genome Sequencing Center for Infectious Disease"/>
            <person name="Wu L."/>
            <person name="Ma J."/>
        </authorList>
    </citation>
    <scope>NUCLEOTIDE SEQUENCE [LARGE SCALE GENOMIC DNA]</scope>
    <source>
        <strain evidence="2">JCM 17551</strain>
    </source>
</reference>
<dbReference type="InterPro" id="IPR007411">
    <property type="entry name" value="EpmC"/>
</dbReference>
<gene>
    <name evidence="1" type="ORF">GCM10022277_36910</name>
</gene>
<proteinExistence type="predicted"/>
<organism evidence="1 2">
    <name type="scientific">Litoribacillus peritrichatus</name>
    <dbReference type="NCBI Taxonomy" id="718191"/>
    <lineage>
        <taxon>Bacteria</taxon>
        <taxon>Pseudomonadati</taxon>
        <taxon>Pseudomonadota</taxon>
        <taxon>Gammaproteobacteria</taxon>
        <taxon>Oceanospirillales</taxon>
        <taxon>Oceanospirillaceae</taxon>
        <taxon>Litoribacillus</taxon>
    </lineage>
</organism>